<name>W4GDU7_APHAT</name>
<dbReference type="STRING" id="112090.W4GDU7"/>
<proteinExistence type="predicted"/>
<dbReference type="AlphaFoldDB" id="W4GDU7"/>
<dbReference type="OrthoDB" id="69314at2759"/>
<dbReference type="RefSeq" id="XP_009832977.1">
    <property type="nucleotide sequence ID" value="XM_009834675.1"/>
</dbReference>
<protein>
    <submittedName>
        <fullName evidence="1">Uncharacterized protein</fullName>
    </submittedName>
</protein>
<sequence length="478" mass="53458">MMLGDPFDMAPLRNRVFCTFMDCATCGQFFRDAYTRNYKPNGVKVLRCFPHCCPDHVPHSSCGTSVVMQVAGQYSAAEAHSFVAFGRFETCSEPTFSLGHQLHLDDMQVSCSATNSLAMWFPSDSPSDENPRTFTFKEKQHTPWHYGWTSGASAALRNTQHVFKGYLFHVMAESPNVLQLVGIAQSPGFIIVPYKPLGHGTYLPLPSRTRHSMVHAEAVDTVPPDSISVDIIDVAPASSAFDCHFVSCQCEKPMFGDNYIRCNRANGRKQLRCFPHCCPEHILHCSCGGPIMCGVNLSLAPPLARPAKELVMYAHGERFNMPELHLHDELPHDLILSRLHQPGNERGDWVKGVVQPGISTPTTLLFNFNQNSRQAGWPYNWKGSATKVDRNRKHVFKAYVFQVLRGGHTLRVVNWVSSTPFTMSSFRRCNTTPTSRTNSYIEVKPTEITDLVAPVPRKRSLDRIESPPSVLHDLHSAG</sequence>
<dbReference type="GeneID" id="20810669"/>
<accession>W4GDU7</accession>
<dbReference type="VEuPathDB" id="FungiDB:H257_08673"/>
<dbReference type="EMBL" id="KI913132">
    <property type="protein sequence ID" value="ETV77867.1"/>
    <property type="molecule type" value="Genomic_DNA"/>
</dbReference>
<reference evidence="1" key="1">
    <citation type="submission" date="2013-12" db="EMBL/GenBank/DDBJ databases">
        <title>The Genome Sequence of Aphanomyces astaci APO3.</title>
        <authorList>
            <consortium name="The Broad Institute Genomics Platform"/>
            <person name="Russ C."/>
            <person name="Tyler B."/>
            <person name="van West P."/>
            <person name="Dieguez-Uribeondo J."/>
            <person name="Young S.K."/>
            <person name="Zeng Q."/>
            <person name="Gargeya S."/>
            <person name="Fitzgerald M."/>
            <person name="Abouelleil A."/>
            <person name="Alvarado L."/>
            <person name="Chapman S.B."/>
            <person name="Gainer-Dewar J."/>
            <person name="Goldberg J."/>
            <person name="Griggs A."/>
            <person name="Gujja S."/>
            <person name="Hansen M."/>
            <person name="Howarth C."/>
            <person name="Imamovic A."/>
            <person name="Ireland A."/>
            <person name="Larimer J."/>
            <person name="McCowan C."/>
            <person name="Murphy C."/>
            <person name="Pearson M."/>
            <person name="Poon T.W."/>
            <person name="Priest M."/>
            <person name="Roberts A."/>
            <person name="Saif S."/>
            <person name="Shea T."/>
            <person name="Sykes S."/>
            <person name="Wortman J."/>
            <person name="Nusbaum C."/>
            <person name="Birren B."/>
        </authorList>
    </citation>
    <scope>NUCLEOTIDE SEQUENCE [LARGE SCALE GENOMIC DNA]</scope>
    <source>
        <strain evidence="1">APO3</strain>
    </source>
</reference>
<evidence type="ECO:0000313" key="1">
    <source>
        <dbReference type="EMBL" id="ETV77867.1"/>
    </source>
</evidence>
<gene>
    <name evidence="1" type="ORF">H257_08673</name>
</gene>
<organism evidence="1">
    <name type="scientific">Aphanomyces astaci</name>
    <name type="common">Crayfish plague agent</name>
    <dbReference type="NCBI Taxonomy" id="112090"/>
    <lineage>
        <taxon>Eukaryota</taxon>
        <taxon>Sar</taxon>
        <taxon>Stramenopiles</taxon>
        <taxon>Oomycota</taxon>
        <taxon>Saprolegniomycetes</taxon>
        <taxon>Saprolegniales</taxon>
        <taxon>Verrucalvaceae</taxon>
        <taxon>Aphanomyces</taxon>
    </lineage>
</organism>